<dbReference type="GO" id="GO:0008270">
    <property type="term" value="F:zinc ion binding"/>
    <property type="evidence" value="ECO:0007669"/>
    <property type="project" value="InterPro"/>
</dbReference>
<reference evidence="3" key="1">
    <citation type="journal article" date="2021" name="Nat. Commun.">
        <title>Genetic determinants of endophytism in the Arabidopsis root mycobiome.</title>
        <authorList>
            <person name="Mesny F."/>
            <person name="Miyauchi S."/>
            <person name="Thiergart T."/>
            <person name="Pickel B."/>
            <person name="Atanasova L."/>
            <person name="Karlsson M."/>
            <person name="Huettel B."/>
            <person name="Barry K.W."/>
            <person name="Haridas S."/>
            <person name="Chen C."/>
            <person name="Bauer D."/>
            <person name="Andreopoulos W."/>
            <person name="Pangilinan J."/>
            <person name="LaButti K."/>
            <person name="Riley R."/>
            <person name="Lipzen A."/>
            <person name="Clum A."/>
            <person name="Drula E."/>
            <person name="Henrissat B."/>
            <person name="Kohler A."/>
            <person name="Grigoriev I.V."/>
            <person name="Martin F.M."/>
            <person name="Hacquard S."/>
        </authorList>
    </citation>
    <scope>NUCLEOTIDE SEQUENCE</scope>
    <source>
        <strain evidence="3">MPI-SDFR-AT-0073</strain>
    </source>
</reference>
<accession>A0A9P8ZW90</accession>
<dbReference type="Pfam" id="PF00172">
    <property type="entry name" value="Zn_clus"/>
    <property type="match status" value="1"/>
</dbReference>
<dbReference type="AlphaFoldDB" id="A0A9P8ZW90"/>
<dbReference type="InterPro" id="IPR052783">
    <property type="entry name" value="Metabolic/Drug-Res_Regulator"/>
</dbReference>
<evidence type="ECO:0000313" key="3">
    <source>
        <dbReference type="EMBL" id="KAH6653415.1"/>
    </source>
</evidence>
<feature type="domain" description="Zn(2)-C6 fungal-type" evidence="2">
    <location>
        <begin position="120"/>
        <end position="149"/>
    </location>
</feature>
<keyword evidence="1" id="KW-0539">Nucleus</keyword>
<protein>
    <recommendedName>
        <fullName evidence="2">Zn(2)-C6 fungal-type domain-containing protein</fullName>
    </recommendedName>
</protein>
<keyword evidence="4" id="KW-1185">Reference proteome</keyword>
<dbReference type="PROSITE" id="PS00463">
    <property type="entry name" value="ZN2_CY6_FUNGAL_1"/>
    <property type="match status" value="1"/>
</dbReference>
<dbReference type="GO" id="GO:0000981">
    <property type="term" value="F:DNA-binding transcription factor activity, RNA polymerase II-specific"/>
    <property type="evidence" value="ECO:0007669"/>
    <property type="project" value="InterPro"/>
</dbReference>
<dbReference type="InterPro" id="IPR036864">
    <property type="entry name" value="Zn2-C6_fun-type_DNA-bd_sf"/>
</dbReference>
<dbReference type="PROSITE" id="PS50048">
    <property type="entry name" value="ZN2_CY6_FUNGAL_2"/>
    <property type="match status" value="1"/>
</dbReference>
<name>A0A9P8ZW90_9PEZI</name>
<dbReference type="PANTHER" id="PTHR47655:SF3">
    <property type="entry name" value="ZN(II)2CYS6 TRANSCRIPTION FACTOR (EUROFUNG)"/>
    <property type="match status" value="1"/>
</dbReference>
<dbReference type="RefSeq" id="XP_045957692.1">
    <property type="nucleotide sequence ID" value="XM_046096184.1"/>
</dbReference>
<organism evidence="3 4">
    <name type="scientific">Truncatella angustata</name>
    <dbReference type="NCBI Taxonomy" id="152316"/>
    <lineage>
        <taxon>Eukaryota</taxon>
        <taxon>Fungi</taxon>
        <taxon>Dikarya</taxon>
        <taxon>Ascomycota</taxon>
        <taxon>Pezizomycotina</taxon>
        <taxon>Sordariomycetes</taxon>
        <taxon>Xylariomycetidae</taxon>
        <taxon>Amphisphaeriales</taxon>
        <taxon>Sporocadaceae</taxon>
        <taxon>Truncatella</taxon>
    </lineage>
</organism>
<comment type="caution">
    <text evidence="3">The sequence shown here is derived from an EMBL/GenBank/DDBJ whole genome shotgun (WGS) entry which is preliminary data.</text>
</comment>
<dbReference type="SMART" id="SM00066">
    <property type="entry name" value="GAL4"/>
    <property type="match status" value="1"/>
</dbReference>
<dbReference type="CDD" id="cd00067">
    <property type="entry name" value="GAL4"/>
    <property type="match status" value="1"/>
</dbReference>
<gene>
    <name evidence="3" type="ORF">BKA67DRAFT_320436</name>
</gene>
<evidence type="ECO:0000256" key="1">
    <source>
        <dbReference type="ARBA" id="ARBA00023242"/>
    </source>
</evidence>
<sequence length="302" mass="33803">MCRAPEHGCKNGSETDYERDLDLFHNSVLLPQKSFLSLIWQLATSVLRLLFKIAGTSIYEPQCLLFITSCQKSLCSSTSKSTKMKTTTSSLITAGKTTTQQYSEQEKPYPYTRKSRIQRACEKCKQKKTRCDGALPCKKCKEHNYICVTTRPSTTKYKQVPAGYAEALENCQLTLVNTIHELYSMVRNGKSWDLGEPEINDQGQPLVHNIATLLGCVRSGSPMSVHTPLPQDETGLAELAAERQARQTDLQVAGEIQQETDAACRQHPSKPLQTLFPLVSRAKARFEKGTRNNSCIQGWMTC</sequence>
<evidence type="ECO:0000259" key="2">
    <source>
        <dbReference type="PROSITE" id="PS50048"/>
    </source>
</evidence>
<dbReference type="Gene3D" id="4.10.240.10">
    <property type="entry name" value="Zn(2)-C6 fungal-type DNA-binding domain"/>
    <property type="match status" value="1"/>
</dbReference>
<dbReference type="EMBL" id="JAGPXC010000005">
    <property type="protein sequence ID" value="KAH6653415.1"/>
    <property type="molecule type" value="Genomic_DNA"/>
</dbReference>
<dbReference type="InterPro" id="IPR001138">
    <property type="entry name" value="Zn2Cys6_DnaBD"/>
</dbReference>
<dbReference type="Proteomes" id="UP000758603">
    <property type="component" value="Unassembled WGS sequence"/>
</dbReference>
<dbReference type="OrthoDB" id="4151048at2759"/>
<evidence type="ECO:0000313" key="4">
    <source>
        <dbReference type="Proteomes" id="UP000758603"/>
    </source>
</evidence>
<dbReference type="GeneID" id="70125077"/>
<proteinExistence type="predicted"/>
<dbReference type="SUPFAM" id="SSF57701">
    <property type="entry name" value="Zn2/Cys6 DNA-binding domain"/>
    <property type="match status" value="1"/>
</dbReference>
<dbReference type="PANTHER" id="PTHR47655">
    <property type="entry name" value="QUINIC ACID UTILIZATION ACTIVATOR"/>
    <property type="match status" value="1"/>
</dbReference>